<proteinExistence type="predicted"/>
<organism evidence="2 3">
    <name type="scientific">Umbelopsis vinacea</name>
    <dbReference type="NCBI Taxonomy" id="44442"/>
    <lineage>
        <taxon>Eukaryota</taxon>
        <taxon>Fungi</taxon>
        <taxon>Fungi incertae sedis</taxon>
        <taxon>Mucoromycota</taxon>
        <taxon>Mucoromycotina</taxon>
        <taxon>Umbelopsidomycetes</taxon>
        <taxon>Umbelopsidales</taxon>
        <taxon>Umbelopsidaceae</taxon>
        <taxon>Umbelopsis</taxon>
    </lineage>
</organism>
<reference evidence="2" key="1">
    <citation type="submission" date="2020-12" db="EMBL/GenBank/DDBJ databases">
        <title>Metabolic potential, ecology and presence of endohyphal bacteria is reflected in genomic diversity of Mucoromycotina.</title>
        <authorList>
            <person name="Muszewska A."/>
            <person name="Okrasinska A."/>
            <person name="Steczkiewicz K."/>
            <person name="Drgas O."/>
            <person name="Orlowska M."/>
            <person name="Perlinska-Lenart U."/>
            <person name="Aleksandrzak-Piekarczyk T."/>
            <person name="Szatraj K."/>
            <person name="Zielenkiewicz U."/>
            <person name="Pilsyk S."/>
            <person name="Malc E."/>
            <person name="Mieczkowski P."/>
            <person name="Kruszewska J.S."/>
            <person name="Biernat P."/>
            <person name="Pawlowska J."/>
        </authorList>
    </citation>
    <scope>NUCLEOTIDE SEQUENCE</scope>
    <source>
        <strain evidence="2">WA0000051536</strain>
    </source>
</reference>
<feature type="compositionally biased region" description="Basic and acidic residues" evidence="1">
    <location>
        <begin position="53"/>
        <end position="65"/>
    </location>
</feature>
<dbReference type="OrthoDB" id="2417469at2759"/>
<comment type="caution">
    <text evidence="2">The sequence shown here is derived from an EMBL/GenBank/DDBJ whole genome shotgun (WGS) entry which is preliminary data.</text>
</comment>
<keyword evidence="3" id="KW-1185">Reference proteome</keyword>
<dbReference type="Proteomes" id="UP000612746">
    <property type="component" value="Unassembled WGS sequence"/>
</dbReference>
<dbReference type="AlphaFoldDB" id="A0A8H7PJL7"/>
<feature type="compositionally biased region" description="Low complexity" evidence="1">
    <location>
        <begin position="66"/>
        <end position="88"/>
    </location>
</feature>
<feature type="region of interest" description="Disordered" evidence="1">
    <location>
        <begin position="1"/>
        <end position="88"/>
    </location>
</feature>
<protein>
    <submittedName>
        <fullName evidence="2">Uncharacterized protein</fullName>
    </submittedName>
</protein>
<evidence type="ECO:0000313" key="3">
    <source>
        <dbReference type="Proteomes" id="UP000612746"/>
    </source>
</evidence>
<gene>
    <name evidence="2" type="ORF">INT44_007599</name>
</gene>
<dbReference type="EMBL" id="JAEPRA010000015">
    <property type="protein sequence ID" value="KAG2175121.1"/>
    <property type="molecule type" value="Genomic_DNA"/>
</dbReference>
<name>A0A8H7PJL7_9FUNG</name>
<sequence>MDVGNLKQPYGKSTEKHPLGKGLFKVGDYDDDQVPSSAAPKSHGSFTETLKSGYDKVTGKNHNKEGAGTATTNTASATASAPAAAPQK</sequence>
<evidence type="ECO:0000256" key="1">
    <source>
        <dbReference type="SAM" id="MobiDB-lite"/>
    </source>
</evidence>
<accession>A0A8H7PJL7</accession>
<evidence type="ECO:0000313" key="2">
    <source>
        <dbReference type="EMBL" id="KAG2175121.1"/>
    </source>
</evidence>